<name>A0A9W7A5L8_9STRA</name>
<evidence type="ECO:0000256" key="2">
    <source>
        <dbReference type="SAM" id="Phobius"/>
    </source>
</evidence>
<reference evidence="4" key="1">
    <citation type="journal article" date="2023" name="Commun. Biol.">
        <title>Genome analysis of Parmales, the sister group of diatoms, reveals the evolutionary specialization of diatoms from phago-mixotrophs to photoautotrophs.</title>
        <authorList>
            <person name="Ban H."/>
            <person name="Sato S."/>
            <person name="Yoshikawa S."/>
            <person name="Yamada K."/>
            <person name="Nakamura Y."/>
            <person name="Ichinomiya M."/>
            <person name="Sato N."/>
            <person name="Blanc-Mathieu R."/>
            <person name="Endo H."/>
            <person name="Kuwata A."/>
            <person name="Ogata H."/>
        </authorList>
    </citation>
    <scope>NUCLEOTIDE SEQUENCE [LARGE SCALE GENOMIC DNA]</scope>
    <source>
        <strain evidence="4">NIES 3701</strain>
    </source>
</reference>
<feature type="transmembrane region" description="Helical" evidence="2">
    <location>
        <begin position="371"/>
        <end position="392"/>
    </location>
</feature>
<dbReference type="AlphaFoldDB" id="A0A9W7A5L8"/>
<comment type="caution">
    <text evidence="3">The sequence shown here is derived from an EMBL/GenBank/DDBJ whole genome shotgun (WGS) entry which is preliminary data.</text>
</comment>
<dbReference type="Proteomes" id="UP001165085">
    <property type="component" value="Unassembled WGS sequence"/>
</dbReference>
<keyword evidence="4" id="KW-1185">Reference proteome</keyword>
<dbReference type="OrthoDB" id="191738at2759"/>
<feature type="transmembrane region" description="Helical" evidence="2">
    <location>
        <begin position="163"/>
        <end position="188"/>
    </location>
</feature>
<evidence type="ECO:0000313" key="3">
    <source>
        <dbReference type="EMBL" id="GMH62379.1"/>
    </source>
</evidence>
<keyword evidence="2" id="KW-0812">Transmembrane</keyword>
<gene>
    <name evidence="3" type="ORF">TrST_g13767</name>
</gene>
<feature type="transmembrane region" description="Helical" evidence="2">
    <location>
        <begin position="485"/>
        <end position="505"/>
    </location>
</feature>
<organism evidence="3 4">
    <name type="scientific">Triparma strigata</name>
    <dbReference type="NCBI Taxonomy" id="1606541"/>
    <lineage>
        <taxon>Eukaryota</taxon>
        <taxon>Sar</taxon>
        <taxon>Stramenopiles</taxon>
        <taxon>Ochrophyta</taxon>
        <taxon>Bolidophyceae</taxon>
        <taxon>Parmales</taxon>
        <taxon>Triparmaceae</taxon>
        <taxon>Triparma</taxon>
    </lineage>
</organism>
<keyword evidence="2" id="KW-0472">Membrane</keyword>
<sequence>MKISQTPETTPSPTDATTLTPAASPTPSDWLDLLLPRQHKPRFLTSDLHDILYSVGVEPDVESMHKLLETLSSPSPGETLEGLQSILKDFGVTFSELTTKLNYYRKNRRLPLRPDHSTFKLKPMRKYFLGRALSLLFLPVYQVRLTKYYFPKATPNEISIYNITYGAINGLTSTVCIMVILLILLYALSLDAEMTIDGWNLFVDAFIFTIIPTAQAARESIVWSIEGLRLRETNHYYRHVLVYSNFRRPEMSGLETVHRMFIETGEKDMVYLLTKHSAHTYARNEAMKRTKSMMRRRSTIDEEIMKSKVKYSDIESEVERVDKQYNLLVLSINKWIPLILAITFAFIPTIINYKTGARTIFDSSCPGIAKFAGALEILIIFFISYSTNLVLLNDAFASTRCMIKFARWLVNSLKTENMDSSHEFRLDSPDQVQAFDQLHRYIFSMFFWESYFHIKAFEMMTLIAILACIAVFSISLLNLPISGPLVLLWLIGATITAAMAFVFHFTAKTHSILTKDVVKGLRAQRRLNNIHYELQQNDEELGLAADLQKANSLIDDLCQAIIDEHDPVKLWGVLPLTKENTIKMAGAMAASLFTTVLRIAMTSK</sequence>
<feature type="transmembrane region" description="Helical" evidence="2">
    <location>
        <begin position="327"/>
        <end position="351"/>
    </location>
</feature>
<dbReference type="EMBL" id="BRXY01000077">
    <property type="protein sequence ID" value="GMH62379.1"/>
    <property type="molecule type" value="Genomic_DNA"/>
</dbReference>
<accession>A0A9W7A5L8</accession>
<evidence type="ECO:0000313" key="4">
    <source>
        <dbReference type="Proteomes" id="UP001165085"/>
    </source>
</evidence>
<proteinExistence type="predicted"/>
<feature type="transmembrane region" description="Helical" evidence="2">
    <location>
        <begin position="459"/>
        <end position="479"/>
    </location>
</feature>
<feature type="transmembrane region" description="Helical" evidence="2">
    <location>
        <begin position="127"/>
        <end position="143"/>
    </location>
</feature>
<evidence type="ECO:0000256" key="1">
    <source>
        <dbReference type="SAM" id="MobiDB-lite"/>
    </source>
</evidence>
<feature type="region of interest" description="Disordered" evidence="1">
    <location>
        <begin position="1"/>
        <end position="24"/>
    </location>
</feature>
<keyword evidence="2" id="KW-1133">Transmembrane helix</keyword>
<protein>
    <submittedName>
        <fullName evidence="3">Uncharacterized protein</fullName>
    </submittedName>
</protein>